<proteinExistence type="predicted"/>
<feature type="signal peptide" evidence="1">
    <location>
        <begin position="1"/>
        <end position="36"/>
    </location>
</feature>
<protein>
    <recommendedName>
        <fullName evidence="2">Ricin B lectin domain-containing protein</fullName>
    </recommendedName>
</protein>
<reference evidence="3 4" key="1">
    <citation type="submission" date="2015-06" db="EMBL/GenBank/DDBJ databases">
        <authorList>
            <person name="Hoefler B.C."/>
            <person name="Straight P.D."/>
        </authorList>
    </citation>
    <scope>NUCLEOTIDE SEQUENCE [LARGE SCALE GENOMIC DNA]</scope>
    <source>
        <strain evidence="3 4">NRRL 3427</strain>
    </source>
</reference>
<feature type="domain" description="Ricin B lectin" evidence="2">
    <location>
        <begin position="39"/>
        <end position="131"/>
    </location>
</feature>
<sequence length="170" mass="18111">MSDTPRRPVAHVAAAFGIVAARFLALGALSAGPAHAAVQYYEIRSPDGKCLSVAGTSQRSGADVVLRDCLGITDQRWRVTDIADRPIGELEDRPPVQQTDHILFVKLRAQHSDKCLALAGDRFEAGSDIVQADCSEVVVFPGLRSAFSLVRHRAGGLVAVVSCRCFGGGR</sequence>
<name>A0A0L8JJP9_STRVR</name>
<evidence type="ECO:0000256" key="1">
    <source>
        <dbReference type="SAM" id="SignalP"/>
    </source>
</evidence>
<dbReference type="Pfam" id="PF14200">
    <property type="entry name" value="RicinB_lectin_2"/>
    <property type="match status" value="1"/>
</dbReference>
<gene>
    <name evidence="3" type="ORF">ADK34_30190</name>
</gene>
<comment type="caution">
    <text evidence="3">The sequence shown here is derived from an EMBL/GenBank/DDBJ whole genome shotgun (WGS) entry which is preliminary data.</text>
</comment>
<dbReference type="EMBL" id="LGUP01000374">
    <property type="protein sequence ID" value="KOG13824.1"/>
    <property type="molecule type" value="Genomic_DNA"/>
</dbReference>
<evidence type="ECO:0000313" key="3">
    <source>
        <dbReference type="EMBL" id="KOG13824.1"/>
    </source>
</evidence>
<dbReference type="Gene3D" id="2.80.10.50">
    <property type="match status" value="1"/>
</dbReference>
<feature type="chain" id="PRO_5005585169" description="Ricin B lectin domain-containing protein" evidence="1">
    <location>
        <begin position="37"/>
        <end position="170"/>
    </location>
</feature>
<dbReference type="OrthoDB" id="4273937at2"/>
<accession>A0A0L8JJP9</accession>
<dbReference type="AlphaFoldDB" id="A0A0L8JJP9"/>
<keyword evidence="1" id="KW-0732">Signal</keyword>
<dbReference type="CDD" id="cd00161">
    <property type="entry name" value="beta-trefoil_Ricin-like"/>
    <property type="match status" value="1"/>
</dbReference>
<dbReference type="SUPFAM" id="SSF50370">
    <property type="entry name" value="Ricin B-like lectins"/>
    <property type="match status" value="1"/>
</dbReference>
<dbReference type="InterPro" id="IPR000772">
    <property type="entry name" value="Ricin_B_lectin"/>
</dbReference>
<dbReference type="PATRIC" id="fig|1938.6.peg.6473"/>
<dbReference type="Proteomes" id="UP000037023">
    <property type="component" value="Unassembled WGS sequence"/>
</dbReference>
<evidence type="ECO:0000313" key="4">
    <source>
        <dbReference type="Proteomes" id="UP000037023"/>
    </source>
</evidence>
<organism evidence="3 4">
    <name type="scientific">Streptomyces viridochromogenes</name>
    <dbReference type="NCBI Taxonomy" id="1938"/>
    <lineage>
        <taxon>Bacteria</taxon>
        <taxon>Bacillati</taxon>
        <taxon>Actinomycetota</taxon>
        <taxon>Actinomycetes</taxon>
        <taxon>Kitasatosporales</taxon>
        <taxon>Streptomycetaceae</taxon>
        <taxon>Streptomyces</taxon>
    </lineage>
</organism>
<dbReference type="RefSeq" id="WP_033208733.1">
    <property type="nucleotide sequence ID" value="NZ_LGUP01000374.1"/>
</dbReference>
<evidence type="ECO:0000259" key="2">
    <source>
        <dbReference type="Pfam" id="PF14200"/>
    </source>
</evidence>
<dbReference type="PROSITE" id="PS50231">
    <property type="entry name" value="RICIN_B_LECTIN"/>
    <property type="match status" value="1"/>
</dbReference>
<dbReference type="InterPro" id="IPR035992">
    <property type="entry name" value="Ricin_B-like_lectins"/>
</dbReference>